<dbReference type="InterPro" id="IPR011009">
    <property type="entry name" value="Kinase-like_dom_sf"/>
</dbReference>
<sequence>MSYKDTIPVRQGEELNQKQLETYLRGYVEELEAHPLEIEQFPSGHSNLTYALKAGPWEAVLRRPPLGPVAPKAHDMQREYHILKELHPLFPVAPKPIVFCEDEDVIGRPFFIMERRHGVVIDTEFPANIEVTPEICRSISETMINTLVDLHSVDYRSTRLLEMSRPEGFLERQVNGWIGRYHKAKTDEVKGVEELTNWLANNVPTSPDPSVIHYDFKLNNSMFAHDDITKIVGLFDWEMTTVGDPLADLGVALGYWIEDTDPDLLKIGFGKPPVTVLPGFMTRSEMVEAYAKRSGRDVSDVHYYLTFAYFKLAVIAQQIYYRYKKGQTNDARFSKFNYTVASLIHHGLTVSKEPF</sequence>
<evidence type="ECO:0000313" key="3">
    <source>
        <dbReference type="Proteomes" id="UP001148125"/>
    </source>
</evidence>
<dbReference type="CDD" id="cd05154">
    <property type="entry name" value="ACAD10_11_N-like"/>
    <property type="match status" value="1"/>
</dbReference>
<dbReference type="PANTHER" id="PTHR47829:SF1">
    <property type="entry name" value="HAD FAMILY PHOSPHATASE"/>
    <property type="match status" value="1"/>
</dbReference>
<evidence type="ECO:0000259" key="1">
    <source>
        <dbReference type="Pfam" id="PF01636"/>
    </source>
</evidence>
<proteinExistence type="predicted"/>
<organism evidence="2 3">
    <name type="scientific">Alkalihalobacterium chitinilyticum</name>
    <dbReference type="NCBI Taxonomy" id="2980103"/>
    <lineage>
        <taxon>Bacteria</taxon>
        <taxon>Bacillati</taxon>
        <taxon>Bacillota</taxon>
        <taxon>Bacilli</taxon>
        <taxon>Bacillales</taxon>
        <taxon>Bacillaceae</taxon>
        <taxon>Alkalihalobacterium</taxon>
    </lineage>
</organism>
<dbReference type="InterPro" id="IPR052898">
    <property type="entry name" value="ACAD10-like"/>
</dbReference>
<dbReference type="Gene3D" id="3.90.1200.10">
    <property type="match status" value="1"/>
</dbReference>
<evidence type="ECO:0000313" key="2">
    <source>
        <dbReference type="EMBL" id="MDE5413880.1"/>
    </source>
</evidence>
<gene>
    <name evidence="2" type="ORF">N7Z68_10825</name>
</gene>
<dbReference type="InterPro" id="IPR041726">
    <property type="entry name" value="ACAD10_11_N"/>
</dbReference>
<dbReference type="PANTHER" id="PTHR47829">
    <property type="entry name" value="HYDROLASE, PUTATIVE (AFU_ORTHOLOGUE AFUA_1G12880)-RELATED"/>
    <property type="match status" value="1"/>
</dbReference>
<dbReference type="SUPFAM" id="SSF56112">
    <property type="entry name" value="Protein kinase-like (PK-like)"/>
    <property type="match status" value="1"/>
</dbReference>
<dbReference type="Proteomes" id="UP001148125">
    <property type="component" value="Unassembled WGS sequence"/>
</dbReference>
<dbReference type="RefSeq" id="WP_275118494.1">
    <property type="nucleotide sequence ID" value="NZ_JAOTPO010000006.1"/>
</dbReference>
<protein>
    <submittedName>
        <fullName evidence="2">Phosphotransferase family protein</fullName>
    </submittedName>
</protein>
<dbReference type="Pfam" id="PF01636">
    <property type="entry name" value="APH"/>
    <property type="match status" value="1"/>
</dbReference>
<reference evidence="2" key="1">
    <citation type="submission" date="2024-05" db="EMBL/GenBank/DDBJ databases">
        <title>Alkalihalobacillus sp. strain MEB203 novel alkaliphilic bacterium from Lonar Lake, India.</title>
        <authorList>
            <person name="Joshi A."/>
            <person name="Thite S."/>
            <person name="Mengade P."/>
        </authorList>
    </citation>
    <scope>NUCLEOTIDE SEQUENCE</scope>
    <source>
        <strain evidence="2">MEB 203</strain>
    </source>
</reference>
<keyword evidence="3" id="KW-1185">Reference proteome</keyword>
<dbReference type="InterPro" id="IPR002575">
    <property type="entry name" value="Aminoglycoside_PTrfase"/>
</dbReference>
<name>A0ABT5VF36_9BACI</name>
<accession>A0ABT5VF36</accession>
<dbReference type="EMBL" id="JAOTPO010000006">
    <property type="protein sequence ID" value="MDE5413880.1"/>
    <property type="molecule type" value="Genomic_DNA"/>
</dbReference>
<feature type="domain" description="Aminoglycoside phosphotransferase" evidence="1">
    <location>
        <begin position="37"/>
        <end position="265"/>
    </location>
</feature>
<comment type="caution">
    <text evidence="2">The sequence shown here is derived from an EMBL/GenBank/DDBJ whole genome shotgun (WGS) entry which is preliminary data.</text>
</comment>
<dbReference type="Gene3D" id="3.30.200.20">
    <property type="entry name" value="Phosphorylase Kinase, domain 1"/>
    <property type="match status" value="1"/>
</dbReference>